<dbReference type="GO" id="GO:0060003">
    <property type="term" value="P:copper ion export"/>
    <property type="evidence" value="ECO:0007669"/>
    <property type="project" value="TreeGrafter"/>
</dbReference>
<dbReference type="GO" id="GO:0016020">
    <property type="term" value="C:membrane"/>
    <property type="evidence" value="ECO:0007669"/>
    <property type="project" value="InterPro"/>
</dbReference>
<reference evidence="7 8" key="1">
    <citation type="submission" date="2017-09" db="EMBL/GenBank/DDBJ databases">
        <authorList>
            <person name="Ehlers B."/>
            <person name="Leendertz F.H."/>
        </authorList>
    </citation>
    <scope>NUCLEOTIDE SEQUENCE [LARGE SCALE GENOMIC DNA]</scope>
    <source>
        <strain evidence="7 8">Nm42</strain>
    </source>
</reference>
<protein>
    <submittedName>
        <fullName evidence="7">Membrane fusion protein, Cu(I)/Ag(I) efflux system</fullName>
    </submittedName>
</protein>
<dbReference type="EMBL" id="OCMU01000004">
    <property type="protein sequence ID" value="SOD22833.1"/>
    <property type="molecule type" value="Genomic_DNA"/>
</dbReference>
<keyword evidence="3" id="KW-0812">Transmembrane</keyword>
<evidence type="ECO:0000259" key="6">
    <source>
        <dbReference type="Pfam" id="PF25975"/>
    </source>
</evidence>
<dbReference type="PANTHER" id="PTHR30097:SF15">
    <property type="entry name" value="CATION EFFLUX SYSTEM PROTEIN CUSB"/>
    <property type="match status" value="1"/>
</dbReference>
<dbReference type="Gene3D" id="6.10.140.730">
    <property type="match status" value="1"/>
</dbReference>
<feature type="domain" description="CzcB-like C-terminal circularly permuted SH3-like" evidence="6">
    <location>
        <begin position="340"/>
        <end position="399"/>
    </location>
</feature>
<name>A0A286ALP4_9PROT</name>
<organism evidence="7 8">
    <name type="scientific">Nitrosomonas ureae</name>
    <dbReference type="NCBI Taxonomy" id="44577"/>
    <lineage>
        <taxon>Bacteria</taxon>
        <taxon>Pseudomonadati</taxon>
        <taxon>Pseudomonadota</taxon>
        <taxon>Betaproteobacteria</taxon>
        <taxon>Nitrosomonadales</taxon>
        <taxon>Nitrosomonadaceae</taxon>
        <taxon>Nitrosomonas</taxon>
    </lineage>
</organism>
<dbReference type="Pfam" id="PF25954">
    <property type="entry name" value="Beta-barrel_RND_2"/>
    <property type="match status" value="1"/>
</dbReference>
<gene>
    <name evidence="7" type="ORF">SAMN06297164_3604</name>
</gene>
<dbReference type="Gene3D" id="2.40.50.100">
    <property type="match status" value="1"/>
</dbReference>
<sequence>MNISSLTSPMRYGLVVLAVAIAIITVFLFFHFNQPEPNEDSPHGKDTGMDKAGHGNQEKIIEENLELAHSPQTEKSTEPQNTLFVSPKRLQSIGVTFEPAKRQAVDHVIRTVGRVEVDEKLLSRVTIKLEGWVDQLFVNFTGEHVKQGQKLFTLYSPELLATQEEYLISLQSSQTLGKSEFPEVAQGARALLEASRRRMLLWDIEPHHIQDLERTGIVLTTLPIHAPQSGTVIDRTAVTGLHVKPGDELYTIADLSHIWIMGDIYEYEMPLIEIGQRATVTLSYVPDMTLQTRITFIYPTIDPLSRTGKVRFELDNPGEKLKPGMYANLELKIPLGVRLVVPKNAVLESGERQIIFIHLGGGRLEWRNAKIGQRSGDWVEILEGIQEGEHVVTSANFLLDSESQLKSAVGGMPGMKH</sequence>
<dbReference type="GO" id="GO:0046914">
    <property type="term" value="F:transition metal ion binding"/>
    <property type="evidence" value="ECO:0007669"/>
    <property type="project" value="TreeGrafter"/>
</dbReference>
<keyword evidence="3" id="KW-1133">Transmembrane helix</keyword>
<dbReference type="RefSeq" id="WP_217992376.1">
    <property type="nucleotide sequence ID" value="NZ_OCMU01000004.1"/>
</dbReference>
<feature type="domain" description="CusB-like beta-barrel" evidence="5">
    <location>
        <begin position="258"/>
        <end position="332"/>
    </location>
</feature>
<evidence type="ECO:0000259" key="4">
    <source>
        <dbReference type="Pfam" id="PF25919"/>
    </source>
</evidence>
<dbReference type="InterPro" id="IPR058790">
    <property type="entry name" value="BSH_CusB"/>
</dbReference>
<dbReference type="AlphaFoldDB" id="A0A286ALP4"/>
<dbReference type="GO" id="GO:0030288">
    <property type="term" value="C:outer membrane-bounded periplasmic space"/>
    <property type="evidence" value="ECO:0007669"/>
    <property type="project" value="TreeGrafter"/>
</dbReference>
<dbReference type="Pfam" id="PF25919">
    <property type="entry name" value="BSH_CusB"/>
    <property type="match status" value="1"/>
</dbReference>
<dbReference type="InterPro" id="IPR051909">
    <property type="entry name" value="MFP_Cation_Efflux"/>
</dbReference>
<dbReference type="Gene3D" id="2.40.30.170">
    <property type="match status" value="1"/>
</dbReference>
<feature type="transmembrane region" description="Helical" evidence="3">
    <location>
        <begin position="12"/>
        <end position="32"/>
    </location>
</feature>
<dbReference type="InterPro" id="IPR058792">
    <property type="entry name" value="Beta-barrel_RND_2"/>
</dbReference>
<evidence type="ECO:0000256" key="3">
    <source>
        <dbReference type="SAM" id="Phobius"/>
    </source>
</evidence>
<evidence type="ECO:0000256" key="2">
    <source>
        <dbReference type="ARBA" id="ARBA00022448"/>
    </source>
</evidence>
<evidence type="ECO:0000313" key="8">
    <source>
        <dbReference type="Proteomes" id="UP000219335"/>
    </source>
</evidence>
<proteinExistence type="inferred from homology"/>
<keyword evidence="2" id="KW-0813">Transport</keyword>
<dbReference type="FunFam" id="2.40.30.170:FF:000010">
    <property type="entry name" value="Efflux RND transporter periplasmic adaptor subunit"/>
    <property type="match status" value="1"/>
</dbReference>
<keyword evidence="3" id="KW-0472">Membrane</keyword>
<dbReference type="InterPro" id="IPR006143">
    <property type="entry name" value="RND_pump_MFP"/>
</dbReference>
<evidence type="ECO:0000313" key="7">
    <source>
        <dbReference type="EMBL" id="SOD22833.1"/>
    </source>
</evidence>
<evidence type="ECO:0000256" key="1">
    <source>
        <dbReference type="ARBA" id="ARBA00009477"/>
    </source>
</evidence>
<dbReference type="PANTHER" id="PTHR30097">
    <property type="entry name" value="CATION EFFLUX SYSTEM PROTEIN CUSB"/>
    <property type="match status" value="1"/>
</dbReference>
<dbReference type="NCBIfam" id="TIGR01730">
    <property type="entry name" value="RND_mfp"/>
    <property type="match status" value="1"/>
</dbReference>
<accession>A0A286ALP4</accession>
<dbReference type="Pfam" id="PF25975">
    <property type="entry name" value="CzcB_C"/>
    <property type="match status" value="1"/>
</dbReference>
<dbReference type="GO" id="GO:0015679">
    <property type="term" value="P:plasma membrane copper ion transport"/>
    <property type="evidence" value="ECO:0007669"/>
    <property type="project" value="TreeGrafter"/>
</dbReference>
<dbReference type="InterPro" id="IPR058649">
    <property type="entry name" value="CzcB_C"/>
</dbReference>
<dbReference type="Proteomes" id="UP000219335">
    <property type="component" value="Unassembled WGS sequence"/>
</dbReference>
<comment type="similarity">
    <text evidence="1">Belongs to the membrane fusion protein (MFP) (TC 8.A.1) family.</text>
</comment>
<dbReference type="Gene3D" id="2.40.420.20">
    <property type="match status" value="1"/>
</dbReference>
<evidence type="ECO:0000259" key="5">
    <source>
        <dbReference type="Pfam" id="PF25954"/>
    </source>
</evidence>
<dbReference type="SUPFAM" id="SSF111369">
    <property type="entry name" value="HlyD-like secretion proteins"/>
    <property type="match status" value="1"/>
</dbReference>
<feature type="domain" description="CusB-like barrel-sandwich hybrid" evidence="4">
    <location>
        <begin position="125"/>
        <end position="253"/>
    </location>
</feature>
<dbReference type="GO" id="GO:0022857">
    <property type="term" value="F:transmembrane transporter activity"/>
    <property type="evidence" value="ECO:0007669"/>
    <property type="project" value="InterPro"/>
</dbReference>